<name>A0A917XJ53_9ACTN</name>
<comment type="caution">
    <text evidence="9">The sequence shown here is derived from an EMBL/GenBank/DDBJ whole genome shotgun (WGS) entry which is preliminary data.</text>
</comment>
<dbReference type="SUPFAM" id="SSF50475">
    <property type="entry name" value="FMN-binding split barrel"/>
    <property type="match status" value="1"/>
</dbReference>
<comment type="cofactor">
    <cofactor evidence="1">
        <name>FMN</name>
        <dbReference type="ChEBI" id="CHEBI:58210"/>
    </cofactor>
</comment>
<dbReference type="PANTHER" id="PTHR10851:SF0">
    <property type="entry name" value="PYRIDOXINE-5'-PHOSPHATE OXIDASE"/>
    <property type="match status" value="1"/>
</dbReference>
<evidence type="ECO:0000313" key="9">
    <source>
        <dbReference type="EMBL" id="GGN32023.1"/>
    </source>
</evidence>
<dbReference type="GO" id="GO:0008615">
    <property type="term" value="P:pyridoxine biosynthetic process"/>
    <property type="evidence" value="ECO:0007669"/>
    <property type="project" value="InterPro"/>
</dbReference>
<accession>A0A917XJ53</accession>
<feature type="domain" description="Gamma-glutamylcyclotransferase AIG2-like" evidence="7">
    <location>
        <begin position="14"/>
        <end position="134"/>
    </location>
</feature>
<dbReference type="GO" id="GO:0004733">
    <property type="term" value="F:pyridoxamine phosphate oxidase activity"/>
    <property type="evidence" value="ECO:0007669"/>
    <property type="project" value="InterPro"/>
</dbReference>
<keyword evidence="10" id="KW-1185">Reference proteome</keyword>
<dbReference type="EMBL" id="BMML01000020">
    <property type="protein sequence ID" value="GGN32023.1"/>
    <property type="molecule type" value="Genomic_DNA"/>
</dbReference>
<dbReference type="CDD" id="cd06661">
    <property type="entry name" value="GGCT_like"/>
    <property type="match status" value="1"/>
</dbReference>
<evidence type="ECO:0000256" key="1">
    <source>
        <dbReference type="ARBA" id="ARBA00001917"/>
    </source>
</evidence>
<evidence type="ECO:0000256" key="2">
    <source>
        <dbReference type="ARBA" id="ARBA00007301"/>
    </source>
</evidence>
<evidence type="ECO:0000259" key="8">
    <source>
        <dbReference type="Pfam" id="PF10590"/>
    </source>
</evidence>
<dbReference type="Proteomes" id="UP000653411">
    <property type="component" value="Unassembled WGS sequence"/>
</dbReference>
<dbReference type="InterPro" id="IPR011576">
    <property type="entry name" value="Pyridox_Oxase_N"/>
</dbReference>
<dbReference type="NCBIfam" id="NF004231">
    <property type="entry name" value="PRK05679.1"/>
    <property type="match status" value="1"/>
</dbReference>
<evidence type="ECO:0000256" key="5">
    <source>
        <dbReference type="ARBA" id="ARBA00023002"/>
    </source>
</evidence>
<sequence length="346" mass="38147">MSDPTASPRTVHHLFSYGTLQQPDVQLSRFGRLLDGRPDALPGHCVTTIRITDLAVVRASGTDRHPLVVPSSDPEDAVEGQVFAISDAELAAADTYEADHHARVEVTLRSGSRAWVFLDRAANGSDEPVNVREWLRGLEVFAGPLADFDPAGAPVEPVELFLDWLREAVAAGVPDAHAMTLSTIGEDGGPDARVLILKNVDGEGWQFAVHAGSPKGRQLTERSRAALTFYWPPLGRQVRVRGSAEPASPEQSVADLLARAPSARAEVLLGRQSAHLESPEEREGAFRAALTRIEGEPDLVSPEWTLYTLVPVQIEFWQADKGRLHNRLRYERPDRHSVWERHMLWP</sequence>
<evidence type="ECO:0008006" key="11">
    <source>
        <dbReference type="Google" id="ProtNLM"/>
    </source>
</evidence>
<dbReference type="PROSITE" id="PS01064">
    <property type="entry name" value="PYRIDOX_OXIDASE"/>
    <property type="match status" value="1"/>
</dbReference>
<evidence type="ECO:0000256" key="4">
    <source>
        <dbReference type="ARBA" id="ARBA00022643"/>
    </source>
</evidence>
<feature type="domain" description="Pyridoxine 5'-phosphate oxidase dimerisation C-terminal" evidence="8">
    <location>
        <begin position="304"/>
        <end position="346"/>
    </location>
</feature>
<dbReference type="Pfam" id="PF10590">
    <property type="entry name" value="PNP_phzG_C"/>
    <property type="match status" value="1"/>
</dbReference>
<keyword evidence="3" id="KW-0285">Flavoprotein</keyword>
<dbReference type="InterPro" id="IPR036568">
    <property type="entry name" value="GGCT-like_sf"/>
</dbReference>
<dbReference type="RefSeq" id="WP_189266938.1">
    <property type="nucleotide sequence ID" value="NZ_BMML01000020.1"/>
</dbReference>
<comment type="similarity">
    <text evidence="2">Belongs to the pyridoxamine 5'-phosphate oxidase family.</text>
</comment>
<dbReference type="InterPro" id="IPR009288">
    <property type="entry name" value="AIG2-like_dom"/>
</dbReference>
<evidence type="ECO:0000256" key="3">
    <source>
        <dbReference type="ARBA" id="ARBA00022630"/>
    </source>
</evidence>
<reference evidence="9" key="1">
    <citation type="journal article" date="2014" name="Int. J. Syst. Evol. Microbiol.">
        <title>Complete genome sequence of Corynebacterium casei LMG S-19264T (=DSM 44701T), isolated from a smear-ripened cheese.</title>
        <authorList>
            <consortium name="US DOE Joint Genome Institute (JGI-PGF)"/>
            <person name="Walter F."/>
            <person name="Albersmeier A."/>
            <person name="Kalinowski J."/>
            <person name="Ruckert C."/>
        </authorList>
    </citation>
    <scope>NUCLEOTIDE SEQUENCE</scope>
    <source>
        <strain evidence="9">CGMCC 4.7110</strain>
    </source>
</reference>
<dbReference type="Gene3D" id="2.30.110.10">
    <property type="entry name" value="Electron Transport, Fmn-binding Protein, Chain A"/>
    <property type="match status" value="1"/>
</dbReference>
<gene>
    <name evidence="9" type="ORF">GCM10011578_070400</name>
</gene>
<evidence type="ECO:0000259" key="7">
    <source>
        <dbReference type="Pfam" id="PF06094"/>
    </source>
</evidence>
<dbReference type="InterPro" id="IPR013024">
    <property type="entry name" value="GGCT-like"/>
</dbReference>
<reference evidence="9" key="2">
    <citation type="submission" date="2020-09" db="EMBL/GenBank/DDBJ databases">
        <authorList>
            <person name="Sun Q."/>
            <person name="Zhou Y."/>
        </authorList>
    </citation>
    <scope>NUCLEOTIDE SEQUENCE</scope>
    <source>
        <strain evidence="9">CGMCC 4.7110</strain>
    </source>
</reference>
<evidence type="ECO:0000259" key="6">
    <source>
        <dbReference type="Pfam" id="PF01243"/>
    </source>
</evidence>
<keyword evidence="5" id="KW-0560">Oxidoreductase</keyword>
<dbReference type="AlphaFoldDB" id="A0A917XJ53"/>
<dbReference type="Pfam" id="PF06094">
    <property type="entry name" value="GGACT"/>
    <property type="match status" value="1"/>
</dbReference>
<dbReference type="InterPro" id="IPR019740">
    <property type="entry name" value="Pyridox_Oxase_CS"/>
</dbReference>
<dbReference type="PANTHER" id="PTHR10851">
    <property type="entry name" value="PYRIDOXINE-5-PHOSPHATE OXIDASE"/>
    <property type="match status" value="1"/>
</dbReference>
<dbReference type="InterPro" id="IPR012349">
    <property type="entry name" value="Split_barrel_FMN-bd"/>
</dbReference>
<proteinExistence type="inferred from homology"/>
<dbReference type="SUPFAM" id="SSF110857">
    <property type="entry name" value="Gamma-glutamyl cyclotransferase-like"/>
    <property type="match status" value="1"/>
</dbReference>
<feature type="domain" description="Pyridoxamine 5'-phosphate oxidase N-terminal" evidence="6">
    <location>
        <begin position="166"/>
        <end position="264"/>
    </location>
</feature>
<dbReference type="InterPro" id="IPR019576">
    <property type="entry name" value="Pyridoxamine_oxidase_dimer_C"/>
</dbReference>
<evidence type="ECO:0000313" key="10">
    <source>
        <dbReference type="Proteomes" id="UP000653411"/>
    </source>
</evidence>
<keyword evidence="4" id="KW-0288">FMN</keyword>
<dbReference type="Gene3D" id="3.10.490.10">
    <property type="entry name" value="Gamma-glutamyl cyclotransferase-like"/>
    <property type="match status" value="1"/>
</dbReference>
<protein>
    <recommendedName>
        <fullName evidence="11">Pyridoxal 5'-phosphate synthase</fullName>
    </recommendedName>
</protein>
<dbReference type="GO" id="GO:0010181">
    <property type="term" value="F:FMN binding"/>
    <property type="evidence" value="ECO:0007669"/>
    <property type="project" value="InterPro"/>
</dbReference>
<dbReference type="InterPro" id="IPR000659">
    <property type="entry name" value="Pyridox_Oxase"/>
</dbReference>
<dbReference type="Pfam" id="PF01243">
    <property type="entry name" value="PNPOx_N"/>
    <property type="match status" value="1"/>
</dbReference>
<organism evidence="9 10">
    <name type="scientific">Streptomyces fuscichromogenes</name>
    <dbReference type="NCBI Taxonomy" id="1324013"/>
    <lineage>
        <taxon>Bacteria</taxon>
        <taxon>Bacillati</taxon>
        <taxon>Actinomycetota</taxon>
        <taxon>Actinomycetes</taxon>
        <taxon>Kitasatosporales</taxon>
        <taxon>Streptomycetaceae</taxon>
        <taxon>Streptomyces</taxon>
    </lineage>
</organism>